<sequence>MSASDTAIHDDSNDELMPTSTEILRLDLPNSTPGYSDDDEETSDGGEEGPDASERQTSADEEDNDGKEHHHSEGSRSRERKPLDFSSLTSSYISKPVHEAIISHYLTCYPNGLNVVPKGGRDEFLQHYMESYCDTVYFEGCRTKWPPWFLSVFEEFLMFFVQSLNPFFLKTGCFHLQDLRFLNEIPYAIDPNRHPVKQDARVHCKYLLMDFGWSDSSLVRRFESGLMRKQQMLLISILIRQMISQLSILLCIEKSATGVILPPRKEEVIWKLSEANRITARALAALSYVLQIRSERFEIMVFRYLEEEEANEEVIRGLERAQRMHENAIHEGRAESLYGTTFMKQGWLDVSLLLPEGWGDDSSDGGNNV</sequence>
<protein>
    <submittedName>
        <fullName evidence="2">Uncharacterized protein</fullName>
    </submittedName>
</protein>
<dbReference type="AlphaFoldDB" id="A0A3N4HR60"/>
<organism evidence="2 3">
    <name type="scientific">Ascobolus immersus RN42</name>
    <dbReference type="NCBI Taxonomy" id="1160509"/>
    <lineage>
        <taxon>Eukaryota</taxon>
        <taxon>Fungi</taxon>
        <taxon>Dikarya</taxon>
        <taxon>Ascomycota</taxon>
        <taxon>Pezizomycotina</taxon>
        <taxon>Pezizomycetes</taxon>
        <taxon>Pezizales</taxon>
        <taxon>Ascobolaceae</taxon>
        <taxon>Ascobolus</taxon>
    </lineage>
</organism>
<feature type="compositionally biased region" description="Basic and acidic residues" evidence="1">
    <location>
        <begin position="66"/>
        <end position="83"/>
    </location>
</feature>
<dbReference type="Proteomes" id="UP000275078">
    <property type="component" value="Unassembled WGS sequence"/>
</dbReference>
<evidence type="ECO:0000256" key="1">
    <source>
        <dbReference type="SAM" id="MobiDB-lite"/>
    </source>
</evidence>
<evidence type="ECO:0000313" key="2">
    <source>
        <dbReference type="EMBL" id="RPA76322.1"/>
    </source>
</evidence>
<gene>
    <name evidence="2" type="ORF">BJ508DRAFT_331290</name>
</gene>
<feature type="compositionally biased region" description="Acidic residues" evidence="1">
    <location>
        <begin position="36"/>
        <end position="51"/>
    </location>
</feature>
<keyword evidence="3" id="KW-1185">Reference proteome</keyword>
<dbReference type="EMBL" id="ML119747">
    <property type="protein sequence ID" value="RPA76322.1"/>
    <property type="molecule type" value="Genomic_DNA"/>
</dbReference>
<name>A0A3N4HR60_ASCIM</name>
<evidence type="ECO:0000313" key="3">
    <source>
        <dbReference type="Proteomes" id="UP000275078"/>
    </source>
</evidence>
<proteinExistence type="predicted"/>
<reference evidence="2 3" key="1">
    <citation type="journal article" date="2018" name="Nat. Ecol. Evol.">
        <title>Pezizomycetes genomes reveal the molecular basis of ectomycorrhizal truffle lifestyle.</title>
        <authorList>
            <person name="Murat C."/>
            <person name="Payen T."/>
            <person name="Noel B."/>
            <person name="Kuo A."/>
            <person name="Morin E."/>
            <person name="Chen J."/>
            <person name="Kohler A."/>
            <person name="Krizsan K."/>
            <person name="Balestrini R."/>
            <person name="Da Silva C."/>
            <person name="Montanini B."/>
            <person name="Hainaut M."/>
            <person name="Levati E."/>
            <person name="Barry K.W."/>
            <person name="Belfiori B."/>
            <person name="Cichocki N."/>
            <person name="Clum A."/>
            <person name="Dockter R.B."/>
            <person name="Fauchery L."/>
            <person name="Guy J."/>
            <person name="Iotti M."/>
            <person name="Le Tacon F."/>
            <person name="Lindquist E.A."/>
            <person name="Lipzen A."/>
            <person name="Malagnac F."/>
            <person name="Mello A."/>
            <person name="Molinier V."/>
            <person name="Miyauchi S."/>
            <person name="Poulain J."/>
            <person name="Riccioni C."/>
            <person name="Rubini A."/>
            <person name="Sitrit Y."/>
            <person name="Splivallo R."/>
            <person name="Traeger S."/>
            <person name="Wang M."/>
            <person name="Zifcakova L."/>
            <person name="Wipf D."/>
            <person name="Zambonelli A."/>
            <person name="Paolocci F."/>
            <person name="Nowrousian M."/>
            <person name="Ottonello S."/>
            <person name="Baldrian P."/>
            <person name="Spatafora J.W."/>
            <person name="Henrissat B."/>
            <person name="Nagy L.G."/>
            <person name="Aury J.M."/>
            <person name="Wincker P."/>
            <person name="Grigoriev I.V."/>
            <person name="Bonfante P."/>
            <person name="Martin F.M."/>
        </authorList>
    </citation>
    <scope>NUCLEOTIDE SEQUENCE [LARGE SCALE GENOMIC DNA]</scope>
    <source>
        <strain evidence="2 3">RN42</strain>
    </source>
</reference>
<accession>A0A3N4HR60</accession>
<feature type="region of interest" description="Disordered" evidence="1">
    <location>
        <begin position="1"/>
        <end position="83"/>
    </location>
</feature>